<dbReference type="Proteomes" id="UP000266239">
    <property type="component" value="Unassembled WGS sequence"/>
</dbReference>
<gene>
    <name evidence="2" type="ORF">DYB25_008092</name>
</gene>
<organism evidence="2 3">
    <name type="scientific">Aphanomyces astaci</name>
    <name type="common">Crayfish plague agent</name>
    <dbReference type="NCBI Taxonomy" id="112090"/>
    <lineage>
        <taxon>Eukaryota</taxon>
        <taxon>Sar</taxon>
        <taxon>Stramenopiles</taxon>
        <taxon>Oomycota</taxon>
        <taxon>Saprolegniomycetes</taxon>
        <taxon>Saprolegniales</taxon>
        <taxon>Verrucalvaceae</taxon>
        <taxon>Aphanomyces</taxon>
    </lineage>
</organism>
<evidence type="ECO:0000313" key="3">
    <source>
        <dbReference type="Proteomes" id="UP000266239"/>
    </source>
</evidence>
<sequence length="508" mass="56081">MSQEAQGLTWPPLPHTPSTYQSPGGGDADPCIASQSMHEALIRQASDLMTSAARLHHTHSAVVAKATKADADNQQLELLLKATQKKLVEKDEGWRQCQRDLDEARAALHSMSIRASEFQDYMVNEVKQANDATTREAKRHDRTKELLDELQVALHASEHAKATSMEAAAIVEKLKGQHAAELKALQTQITKHDKAVSAEKKRSANWQRMVGEAANTITAMCRDVAVLKLDKAETTERLTQVTKQSVQVVAQAEADKLKLIDQVTAAQTRFRDAVPLFWDWVGRNFMLKHGGQVEALVAAWVADDPEIYSEDLISVAILAGSHGEQLDEMRRVTSTHWHAVLATAVAAVAGPTTAPTVASVQAVYGFHEVTNASSFNASTKVQMRKFMDQYEAYAREVNMRMHDPLSVERIVFWGIGKASHELTEEDWKVFFLGAKDCDPVDTSKLDAAIVKLKMDTTVQSAESRVSNLVSDFEAVLVRLSMEGFAEAEPKRFVDYLVAAVRGPVSRNS</sequence>
<evidence type="ECO:0000313" key="2">
    <source>
        <dbReference type="EMBL" id="RHX97988.1"/>
    </source>
</evidence>
<comment type="caution">
    <text evidence="2">The sequence shown here is derived from an EMBL/GenBank/DDBJ whole genome shotgun (WGS) entry which is preliminary data.</text>
</comment>
<evidence type="ECO:0000256" key="1">
    <source>
        <dbReference type="SAM" id="MobiDB-lite"/>
    </source>
</evidence>
<proteinExistence type="predicted"/>
<accession>A0A396ZWS5</accession>
<reference evidence="2 3" key="1">
    <citation type="submission" date="2018-08" db="EMBL/GenBank/DDBJ databases">
        <title>Aphanomyces genome sequencing and annotation.</title>
        <authorList>
            <person name="Minardi D."/>
            <person name="Oidtmann B."/>
            <person name="Van Der Giezen M."/>
            <person name="Studholme D.J."/>
        </authorList>
    </citation>
    <scope>NUCLEOTIDE SEQUENCE [LARGE SCALE GENOMIC DNA]</scope>
    <source>
        <strain evidence="2 3">Yx</strain>
    </source>
</reference>
<name>A0A396ZWS5_APHAT</name>
<dbReference type="AlphaFoldDB" id="A0A396ZWS5"/>
<feature type="region of interest" description="Disordered" evidence="1">
    <location>
        <begin position="1"/>
        <end position="32"/>
    </location>
</feature>
<dbReference type="EMBL" id="QUTA01011992">
    <property type="protein sequence ID" value="RHX97988.1"/>
    <property type="molecule type" value="Genomic_DNA"/>
</dbReference>
<protein>
    <submittedName>
        <fullName evidence="2">Uncharacterized protein</fullName>
    </submittedName>
</protein>